<feature type="region of interest" description="Disordered" evidence="1">
    <location>
        <begin position="371"/>
        <end position="412"/>
    </location>
</feature>
<proteinExistence type="predicted"/>
<feature type="compositionally biased region" description="Basic and acidic residues" evidence="1">
    <location>
        <begin position="532"/>
        <end position="542"/>
    </location>
</feature>
<dbReference type="Proteomes" id="UP000281245">
    <property type="component" value="Unassembled WGS sequence"/>
</dbReference>
<reference evidence="2 3" key="1">
    <citation type="journal article" date="2018" name="BMC Genomics">
        <title>Genomic evidence for intraspecific hybridization in a clonal and extremely halotolerant yeast.</title>
        <authorList>
            <person name="Gostincar C."/>
            <person name="Stajich J.E."/>
            <person name="Zupancic J."/>
            <person name="Zalar P."/>
            <person name="Gunde-Cimerman N."/>
        </authorList>
    </citation>
    <scope>NUCLEOTIDE SEQUENCE [LARGE SCALE GENOMIC DNA]</scope>
    <source>
        <strain evidence="2 3">EXF-6656</strain>
    </source>
</reference>
<comment type="caution">
    <text evidence="2">The sequence shown here is derived from an EMBL/GenBank/DDBJ whole genome shotgun (WGS) entry which is preliminary data.</text>
</comment>
<dbReference type="VEuPathDB" id="FungiDB:BTJ68_10637"/>
<feature type="compositionally biased region" description="Low complexity" evidence="1">
    <location>
        <begin position="944"/>
        <end position="953"/>
    </location>
</feature>
<evidence type="ECO:0000256" key="1">
    <source>
        <dbReference type="SAM" id="MobiDB-lite"/>
    </source>
</evidence>
<dbReference type="OrthoDB" id="5288142at2759"/>
<feature type="region of interest" description="Disordered" evidence="1">
    <location>
        <begin position="647"/>
        <end position="666"/>
    </location>
</feature>
<feature type="region of interest" description="Disordered" evidence="1">
    <location>
        <begin position="773"/>
        <end position="835"/>
    </location>
</feature>
<protein>
    <submittedName>
        <fullName evidence="2">Uncharacterized protein</fullName>
    </submittedName>
</protein>
<dbReference type="AlphaFoldDB" id="A0A3M6WBA7"/>
<feature type="compositionally biased region" description="Polar residues" evidence="1">
    <location>
        <begin position="186"/>
        <end position="199"/>
    </location>
</feature>
<accession>A0A3M6WBA7</accession>
<feature type="compositionally biased region" description="Low complexity" evidence="1">
    <location>
        <begin position="200"/>
        <end position="209"/>
    </location>
</feature>
<feature type="region of interest" description="Disordered" evidence="1">
    <location>
        <begin position="178"/>
        <end position="209"/>
    </location>
</feature>
<feature type="region of interest" description="Disordered" evidence="1">
    <location>
        <begin position="1"/>
        <end position="120"/>
    </location>
</feature>
<feature type="compositionally biased region" description="Low complexity" evidence="1">
    <location>
        <begin position="891"/>
        <end position="901"/>
    </location>
</feature>
<feature type="compositionally biased region" description="Low complexity" evidence="1">
    <location>
        <begin position="397"/>
        <end position="406"/>
    </location>
</feature>
<feature type="region of interest" description="Disordered" evidence="1">
    <location>
        <begin position="499"/>
        <end position="572"/>
    </location>
</feature>
<feature type="region of interest" description="Disordered" evidence="1">
    <location>
        <begin position="883"/>
        <end position="972"/>
    </location>
</feature>
<feature type="compositionally biased region" description="Basic and acidic residues" evidence="1">
    <location>
        <begin position="71"/>
        <end position="85"/>
    </location>
</feature>
<evidence type="ECO:0000313" key="3">
    <source>
        <dbReference type="Proteomes" id="UP000281245"/>
    </source>
</evidence>
<organism evidence="2 3">
    <name type="scientific">Hortaea werneckii</name>
    <name type="common">Black yeast</name>
    <name type="synonym">Cladosporium werneckii</name>
    <dbReference type="NCBI Taxonomy" id="91943"/>
    <lineage>
        <taxon>Eukaryota</taxon>
        <taxon>Fungi</taxon>
        <taxon>Dikarya</taxon>
        <taxon>Ascomycota</taxon>
        <taxon>Pezizomycotina</taxon>
        <taxon>Dothideomycetes</taxon>
        <taxon>Dothideomycetidae</taxon>
        <taxon>Mycosphaerellales</taxon>
        <taxon>Teratosphaeriaceae</taxon>
        <taxon>Hortaea</taxon>
    </lineage>
</organism>
<feature type="compositionally biased region" description="Polar residues" evidence="1">
    <location>
        <begin position="44"/>
        <end position="66"/>
    </location>
</feature>
<dbReference type="EMBL" id="QWIJ01001254">
    <property type="protein sequence ID" value="RMX75661.1"/>
    <property type="molecule type" value="Genomic_DNA"/>
</dbReference>
<sequence>MHPARLTMAALARSTSAASIPTHLRHPTPMGSASASGEKDSPFGSWSNRSAVMNLEQQAEEMSQGGSDIGEEIRRMNEESKERSRQSSIQSSHQGDFSGSRGGAGVGLERYGSSRSRASSHAQSVGAARWGGYSPGGYVGSPVGSIHSGSWSHASVARKHSVSGSSRLAQMVEPLQEGKPLDSPLAPSNTSFYSNDNVPSRQASQSSFAQRYDQIAGQIEEQLEDIAPTPPPQDRSGLQHEAQYGRDYGHLDVPERPQSSDTFREAREAFKDFDGVHFNPDTEEFVQVDENGEEIRRVSARTPSGNLSTVGAASMLRTPRARPHTQPAPPPEEGMVYYPAPVPRMLNLPKRLSRLPAASVQAKRRTQMLNQLSPEARQSAPWLPELNLGGERVPSRGSHQSQGSGSHHSDMPKSIFNERMSVRNLQNIPPQLRANLFFDHQALQQDVDIKSESAVATLDNILAASTHAPVSAFTDHPYAGDVRRTVYGPENPAARRSTATVATAIPAESGSPKQAKKKKRHSTIGNLLRRSSSGDKLTEQLRKNGSRSSLLTDFNEGGKKLQKRQSQMSLGDGLEKRKSLMSLAGQPVRSPGNETSEPDLAGGLISQAHNGEAAEEAGARSRDPSRPGTAHSRQRLNDDQQIAEDFRAEEREEDVEEGEPVYAQPTTLLAELQVRKANQKSRNRTAVTAFPNGMHSTLLQLDAVQEIERKKRQQSRVPLAWEDPSQHVEEVDSDDEVPLGMLYPGNGGMIAGKSKVGDGRDWDRPLGLMERRELEENEPLRSRRNRLQGLPHDHGSRPSLLPNASQIHLAGQPDVPQEQKAQEEAEPDEHEGETLGERVRRLKTKQQLDAALGDAVPKDGSRPTTAFTDDILSQFGGLDVKEASANPGKVTTAEKATTGGAAPPPPPPEDETLGQRRARLQREREASGEQQQSTTDTKRPDLRSSNSLANLLATNPVSAGGARKPTNKSYEPLHGTLLHTSAQQQAASRAQLNNTNMRASSYYGLEKPSGNAPATSAMRPRTTAVANGSVNAFLGHQYHQSSPSGFGVGPGAGMYPNGFGGMQMQQQPLQTSASTPFGIPGGGGAGASYFPQQQQQQIYHNPMMSPGMNMSAYQALNGGFGYGYGGAGMGGMGGMGMGMGMQDQPLDNKRRDAIDQWRMSVGH</sequence>
<feature type="region of interest" description="Disordered" evidence="1">
    <location>
        <begin position="610"/>
        <end position="640"/>
    </location>
</feature>
<gene>
    <name evidence="2" type="ORF">D0869_11414</name>
</gene>
<evidence type="ECO:0000313" key="2">
    <source>
        <dbReference type="EMBL" id="RMX75661.1"/>
    </source>
</evidence>
<name>A0A3M6WBA7_HORWE</name>